<gene>
    <name evidence="3" type="ORF">GCM10022236_48830</name>
</gene>
<evidence type="ECO:0000256" key="1">
    <source>
        <dbReference type="SAM" id="MobiDB-lite"/>
    </source>
</evidence>
<feature type="transmembrane region" description="Helical" evidence="2">
    <location>
        <begin position="422"/>
        <end position="439"/>
    </location>
</feature>
<accession>A0ABP7ATZ8</accession>
<keyword evidence="2" id="KW-0812">Transmembrane</keyword>
<evidence type="ECO:0000256" key="2">
    <source>
        <dbReference type="SAM" id="Phobius"/>
    </source>
</evidence>
<evidence type="ECO:0000313" key="3">
    <source>
        <dbReference type="EMBL" id="GAA3640432.1"/>
    </source>
</evidence>
<reference evidence="4" key="1">
    <citation type="journal article" date="2019" name="Int. J. Syst. Evol. Microbiol.">
        <title>The Global Catalogue of Microorganisms (GCM) 10K type strain sequencing project: providing services to taxonomists for standard genome sequencing and annotation.</title>
        <authorList>
            <consortium name="The Broad Institute Genomics Platform"/>
            <consortium name="The Broad Institute Genome Sequencing Center for Infectious Disease"/>
            <person name="Wu L."/>
            <person name="Ma J."/>
        </authorList>
    </citation>
    <scope>NUCLEOTIDE SEQUENCE [LARGE SCALE GENOMIC DNA]</scope>
    <source>
        <strain evidence="4">JCM 16929</strain>
    </source>
</reference>
<protein>
    <recommendedName>
        <fullName evidence="5">Integral membrane protein</fullName>
    </recommendedName>
</protein>
<keyword evidence="2" id="KW-0472">Membrane</keyword>
<name>A0ABP7ATZ8_9ACTN</name>
<proteinExistence type="predicted"/>
<feature type="transmembrane region" description="Helical" evidence="2">
    <location>
        <begin position="283"/>
        <end position="308"/>
    </location>
</feature>
<keyword evidence="4" id="KW-1185">Reference proteome</keyword>
<dbReference type="Proteomes" id="UP001501490">
    <property type="component" value="Unassembled WGS sequence"/>
</dbReference>
<feature type="region of interest" description="Disordered" evidence="1">
    <location>
        <begin position="445"/>
        <end position="480"/>
    </location>
</feature>
<dbReference type="RefSeq" id="WP_344809561.1">
    <property type="nucleotide sequence ID" value="NZ_BAABAB010000050.1"/>
</dbReference>
<feature type="transmembrane region" description="Helical" evidence="2">
    <location>
        <begin position="337"/>
        <end position="359"/>
    </location>
</feature>
<organism evidence="3 4">
    <name type="scientific">Microlunatus ginsengisoli</name>
    <dbReference type="NCBI Taxonomy" id="363863"/>
    <lineage>
        <taxon>Bacteria</taxon>
        <taxon>Bacillati</taxon>
        <taxon>Actinomycetota</taxon>
        <taxon>Actinomycetes</taxon>
        <taxon>Propionibacteriales</taxon>
        <taxon>Propionibacteriaceae</taxon>
        <taxon>Microlunatus</taxon>
    </lineage>
</organism>
<feature type="transmembrane region" description="Helical" evidence="2">
    <location>
        <begin position="260"/>
        <end position="276"/>
    </location>
</feature>
<comment type="caution">
    <text evidence="3">The sequence shown here is derived from an EMBL/GenBank/DDBJ whole genome shotgun (WGS) entry which is preliminary data.</text>
</comment>
<feature type="transmembrane region" description="Helical" evidence="2">
    <location>
        <begin position="53"/>
        <end position="75"/>
    </location>
</feature>
<evidence type="ECO:0000313" key="4">
    <source>
        <dbReference type="Proteomes" id="UP001501490"/>
    </source>
</evidence>
<keyword evidence="2" id="KW-1133">Transmembrane helix</keyword>
<evidence type="ECO:0008006" key="5">
    <source>
        <dbReference type="Google" id="ProtNLM"/>
    </source>
</evidence>
<dbReference type="EMBL" id="BAABAB010000050">
    <property type="protein sequence ID" value="GAA3640432.1"/>
    <property type="molecule type" value="Genomic_DNA"/>
</dbReference>
<sequence>MGDDISTADLQARVAALEAENRVLRDRVAAPPDTTAVAASTYTARKTGRWRPFVAVILIVLGCVLAPLAIVSGWARATLTDTDNFVATYAPLAKDPAVQAYVVAQTMDVVNKNIDVDSLTGEVIDGIKSLGVRPRVGEALDLLKAPAAQGIESIMQRGVETFVASDAFATAWQEALRVSHAQLTATLSNDPNALLKAQTDGTIGIEIGPIIAQIKQSLIDRGITVASRIPDVNRTIPIAQAENLPTAQVAYRAVVAGGTWLPWVALILLTAGVLVAKRRARTLIWAAVGLALGMIVLLTGFVTGRAVLLTTLPPSVVPSNVTTLLYDTVVTPMKDTATVTLVLAVVVAIVGWMFGPFAAPRRLRGLYLDGVASLRGSAESRGVTTGKVGDWLYAQRKVVQTVVGLGAAAALLLLRPLSIGEIIATLVVALIVLIVLSLVERPPTATSADQVDPVDRGGPAGDHPTGGDPTVPLPAGISGQ</sequence>